<dbReference type="NCBIfam" id="TIGR01598">
    <property type="entry name" value="holin_phiLC3"/>
    <property type="match status" value="1"/>
</dbReference>
<dbReference type="eggNOG" id="COG5546">
    <property type="taxonomic scope" value="Bacteria"/>
</dbReference>
<dbReference type="Pfam" id="PF04531">
    <property type="entry name" value="Phage_holin_1"/>
    <property type="match status" value="1"/>
</dbReference>
<dbReference type="EMBL" id="JPVN01000012">
    <property type="protein sequence ID" value="KGR78382.1"/>
    <property type="molecule type" value="Genomic_DNA"/>
</dbReference>
<keyword evidence="1" id="KW-0472">Membrane</keyword>
<proteinExistence type="predicted"/>
<protein>
    <submittedName>
        <fullName evidence="2">Holin</fullName>
    </submittedName>
</protein>
<accession>A0A0A3IU74</accession>
<gene>
    <name evidence="2" type="ORF">CD29_11745</name>
</gene>
<feature type="transmembrane region" description="Helical" evidence="1">
    <location>
        <begin position="39"/>
        <end position="62"/>
    </location>
</feature>
<dbReference type="OrthoDB" id="3176072at2"/>
<sequence length="84" mass="9604">MGINWKVRFKHKSFWISIIALLSVFLNQVASIFNVDLTIYNAQITELAETVLMIFVFLGVIVDPTTEGIKDSEQALSYLEPRKK</sequence>
<keyword evidence="1" id="KW-0812">Transmembrane</keyword>
<comment type="caution">
    <text evidence="2">The sequence shown here is derived from an EMBL/GenBank/DDBJ whole genome shotgun (WGS) entry which is preliminary data.</text>
</comment>
<dbReference type="Proteomes" id="UP000030416">
    <property type="component" value="Unassembled WGS sequence"/>
</dbReference>
<dbReference type="InterPro" id="IPR006485">
    <property type="entry name" value="Phage-like_holin"/>
</dbReference>
<keyword evidence="1" id="KW-1133">Transmembrane helix</keyword>
<dbReference type="STRING" id="1384049.CD29_11745"/>
<keyword evidence="3" id="KW-1185">Reference proteome</keyword>
<dbReference type="AlphaFoldDB" id="A0A0A3IU74"/>
<reference evidence="2 3" key="1">
    <citation type="submission" date="2014-02" db="EMBL/GenBank/DDBJ databases">
        <title>Draft genome sequence of Lysinibacillus manganicus DSM 26584T.</title>
        <authorList>
            <person name="Zhang F."/>
            <person name="Wang G."/>
            <person name="Zhang L."/>
        </authorList>
    </citation>
    <scope>NUCLEOTIDE SEQUENCE [LARGE SCALE GENOMIC DNA]</scope>
    <source>
        <strain evidence="2 3">DSM 26584</strain>
    </source>
</reference>
<organism evidence="2 3">
    <name type="scientific">Ureibacillus manganicus DSM 26584</name>
    <dbReference type="NCBI Taxonomy" id="1384049"/>
    <lineage>
        <taxon>Bacteria</taxon>
        <taxon>Bacillati</taxon>
        <taxon>Bacillota</taxon>
        <taxon>Bacilli</taxon>
        <taxon>Bacillales</taxon>
        <taxon>Caryophanaceae</taxon>
        <taxon>Ureibacillus</taxon>
    </lineage>
</organism>
<evidence type="ECO:0000256" key="1">
    <source>
        <dbReference type="SAM" id="Phobius"/>
    </source>
</evidence>
<evidence type="ECO:0000313" key="2">
    <source>
        <dbReference type="EMBL" id="KGR78382.1"/>
    </source>
</evidence>
<evidence type="ECO:0000313" key="3">
    <source>
        <dbReference type="Proteomes" id="UP000030416"/>
    </source>
</evidence>
<name>A0A0A3IU74_9BACL</name>
<feature type="transmembrane region" description="Helical" evidence="1">
    <location>
        <begin position="12"/>
        <end position="33"/>
    </location>
</feature>